<reference evidence="1 2" key="1">
    <citation type="submission" date="2017-09" db="EMBL/GenBank/DDBJ databases">
        <authorList>
            <person name="Ehlers B."/>
            <person name="Leendertz F.H."/>
        </authorList>
    </citation>
    <scope>NUCLEOTIDE SEQUENCE [LARGE SCALE GENOMIC DNA]</scope>
    <source>
        <strain evidence="1 2">DSM 45537</strain>
    </source>
</reference>
<proteinExistence type="predicted"/>
<dbReference type="InterPro" id="IPR001646">
    <property type="entry name" value="5peptide_repeat"/>
</dbReference>
<accession>A0A285LN03</accession>
<protein>
    <submittedName>
        <fullName evidence="1">Pentapeptide repeat-containing protein</fullName>
    </submittedName>
</protein>
<dbReference type="STRING" id="1379680.GCA_001612615_03275"/>
<evidence type="ECO:0000313" key="2">
    <source>
        <dbReference type="Proteomes" id="UP000219565"/>
    </source>
</evidence>
<name>A0A285LN03_9NOCA</name>
<keyword evidence="2" id="KW-1185">Reference proteome</keyword>
<dbReference type="EMBL" id="OBEG01000003">
    <property type="protein sequence ID" value="SNY85813.1"/>
    <property type="molecule type" value="Genomic_DNA"/>
</dbReference>
<dbReference type="SUPFAM" id="SSF141571">
    <property type="entry name" value="Pentapeptide repeat-like"/>
    <property type="match status" value="1"/>
</dbReference>
<evidence type="ECO:0000313" key="1">
    <source>
        <dbReference type="EMBL" id="SNY85813.1"/>
    </source>
</evidence>
<dbReference type="AlphaFoldDB" id="A0A285LN03"/>
<dbReference type="Proteomes" id="UP000219565">
    <property type="component" value="Unassembled WGS sequence"/>
</dbReference>
<dbReference type="Pfam" id="PF00805">
    <property type="entry name" value="Pentapeptide"/>
    <property type="match status" value="1"/>
</dbReference>
<sequence>MDAYLAVADLDGVNLAGADLDRATLLGTKLKNADLSGAYLHKAEADGCEAEVVNLSGAPRMPLRPTPTRLSEAQLSGAKVADSRGEVRGPVLVDNQLLAGRQLEEWFAAMGALELRVVE</sequence>
<gene>
    <name evidence="1" type="ORF">SAMN04244553_3785</name>
</gene>
<dbReference type="Gene3D" id="2.160.20.80">
    <property type="entry name" value="E3 ubiquitin-protein ligase SopA"/>
    <property type="match status" value="1"/>
</dbReference>
<organism evidence="1 2">
    <name type="scientific">Nocardia amikacinitolerans</name>
    <dbReference type="NCBI Taxonomy" id="756689"/>
    <lineage>
        <taxon>Bacteria</taxon>
        <taxon>Bacillati</taxon>
        <taxon>Actinomycetota</taxon>
        <taxon>Actinomycetes</taxon>
        <taxon>Mycobacteriales</taxon>
        <taxon>Nocardiaceae</taxon>
        <taxon>Nocardia</taxon>
    </lineage>
</organism>